<sequence>MRGAFSASELFDLETTVIHRSATWICRTAGDDQTSSRSPEYQTESSQYASATSNAGSDSSVDLQHLTLGPSGAAMLRERQANPNPGRSSCEWTVVTPARRPEEMQTFFNAAMNRYLKEKQTGGSKPRWVGPTRTRRGVGVRRVISRLTRREYSGKDQDKDRARSWLGKVKSVFVRDQVPDSVWCWAIYSRVQRATGINS</sequence>
<evidence type="ECO:0000313" key="2">
    <source>
        <dbReference type="EMBL" id="OWY90223.1"/>
    </source>
</evidence>
<evidence type="ECO:0000256" key="1">
    <source>
        <dbReference type="SAM" id="MobiDB-lite"/>
    </source>
</evidence>
<comment type="caution">
    <text evidence="2">The sequence shown here is derived from an EMBL/GenBank/DDBJ whole genome shotgun (WGS) entry which is preliminary data.</text>
</comment>
<keyword evidence="3" id="KW-1185">Reference proteome</keyword>
<feature type="compositionally biased region" description="Polar residues" evidence="1">
    <location>
        <begin position="31"/>
        <end position="62"/>
    </location>
</feature>
<feature type="region of interest" description="Disordered" evidence="1">
    <location>
        <begin position="29"/>
        <end position="65"/>
    </location>
</feature>
<dbReference type="AlphaFoldDB" id="A0A225UB42"/>
<protein>
    <recommendedName>
        <fullName evidence="4">Eukaryotic/viral aspartic protease</fullName>
    </recommendedName>
</protein>
<dbReference type="Proteomes" id="UP000198211">
    <property type="component" value="Unassembled WGS sequence"/>
</dbReference>
<reference evidence="3" key="1">
    <citation type="submission" date="2017-03" db="EMBL/GenBank/DDBJ databases">
        <title>Phytopthora megakarya and P. palmivora, two closely related causual agents of cacao black pod achieved similar genome size and gene model numbers by different mechanisms.</title>
        <authorList>
            <person name="Ali S."/>
            <person name="Shao J."/>
            <person name="Larry D.J."/>
            <person name="Kronmiller B."/>
            <person name="Shen D."/>
            <person name="Strem M.D."/>
            <person name="Melnick R.L."/>
            <person name="Guiltinan M.J."/>
            <person name="Tyler B.M."/>
            <person name="Meinhardt L.W."/>
            <person name="Bailey B.A."/>
        </authorList>
    </citation>
    <scope>NUCLEOTIDE SEQUENCE [LARGE SCALE GENOMIC DNA]</scope>
    <source>
        <strain evidence="3">zdho120</strain>
    </source>
</reference>
<accession>A0A225UB42</accession>
<organism evidence="2 3">
    <name type="scientific">Phytophthora megakarya</name>
    <dbReference type="NCBI Taxonomy" id="4795"/>
    <lineage>
        <taxon>Eukaryota</taxon>
        <taxon>Sar</taxon>
        <taxon>Stramenopiles</taxon>
        <taxon>Oomycota</taxon>
        <taxon>Peronosporomycetes</taxon>
        <taxon>Peronosporales</taxon>
        <taxon>Peronosporaceae</taxon>
        <taxon>Phytophthora</taxon>
    </lineage>
</organism>
<gene>
    <name evidence="2" type="ORF">PHMEG_00041748</name>
</gene>
<evidence type="ECO:0008006" key="4">
    <source>
        <dbReference type="Google" id="ProtNLM"/>
    </source>
</evidence>
<dbReference type="EMBL" id="NBNE01023559">
    <property type="protein sequence ID" value="OWY90223.1"/>
    <property type="molecule type" value="Genomic_DNA"/>
</dbReference>
<proteinExistence type="predicted"/>
<evidence type="ECO:0000313" key="3">
    <source>
        <dbReference type="Proteomes" id="UP000198211"/>
    </source>
</evidence>
<name>A0A225UB42_9STRA</name>